<dbReference type="Proteomes" id="UP000683925">
    <property type="component" value="Unassembled WGS sequence"/>
</dbReference>
<keyword evidence="3" id="KW-1185">Reference proteome</keyword>
<dbReference type="AlphaFoldDB" id="A0A8S1VA08"/>
<evidence type="ECO:0000256" key="1">
    <source>
        <dbReference type="SAM" id="Phobius"/>
    </source>
</evidence>
<gene>
    <name evidence="2" type="ORF">POCTA_138.1.T0590001</name>
</gene>
<proteinExistence type="predicted"/>
<sequence>MCAIIVILQQISCAWVRISSYITTIKQFSNTDTDGFISQFGNPNIPANYMTCSAEGSYITLNAQSQSATYMSSLSANSYSMYLITYDLKFLTCGITRILYRTVLAPIRNQQLMMRSKKQVFLKDFAIIRLQSFNLSILQQILLIFLRKCLNEKFTRICPIVSLAEYVSEANQTSVLIVFFLVLLHLRTHVHTYAQAQLWLQAYIPDQLIKYVKGVCEPYSSIDYYNQFPPFLVFIFHIINLQSNLNDKLFMIFSNQIPENIQFDGYYIYGLFINKQGLYRVLTLPTNPGSFMIAFTLDLLRFNKMPPLSSIQFLINDNYYGQLYTDDQGNLKADKLFRYYTETKQNTVFNGICYTDNLKYCHYKNHRELLVNLFYVVGDQEVVMFILGIVQSINCLRCEEKFKCAQCQGGYLKSKWGTCSQCLGSYQQKINTTHCQEDDDQTNCKNHHYIRFQIHYQRIHRPRIRSRGIPRIYPFECCWFLKGSGIYYSIWKSQQRIFEGPFIWAQAKFQRIVAIEDPHHAITISFYGVFGPNFPEDGSFIFSLDGIPQTELTSSNSTEIVIKRKQICTYNSITVQFECLGIMNLSMVLWVLLVLCYCSLIQTQLQLLFK</sequence>
<accession>A0A8S1VA08</accession>
<feature type="transmembrane region" description="Helical" evidence="1">
    <location>
        <begin position="580"/>
        <end position="600"/>
    </location>
</feature>
<comment type="caution">
    <text evidence="2">The sequence shown here is derived from an EMBL/GenBank/DDBJ whole genome shotgun (WGS) entry which is preliminary data.</text>
</comment>
<dbReference type="EMBL" id="CAJJDP010000058">
    <property type="protein sequence ID" value="CAD8171756.1"/>
    <property type="molecule type" value="Genomic_DNA"/>
</dbReference>
<name>A0A8S1VA08_PAROT</name>
<keyword evidence="1" id="KW-0472">Membrane</keyword>
<organism evidence="2 3">
    <name type="scientific">Paramecium octaurelia</name>
    <dbReference type="NCBI Taxonomy" id="43137"/>
    <lineage>
        <taxon>Eukaryota</taxon>
        <taxon>Sar</taxon>
        <taxon>Alveolata</taxon>
        <taxon>Ciliophora</taxon>
        <taxon>Intramacronucleata</taxon>
        <taxon>Oligohymenophorea</taxon>
        <taxon>Peniculida</taxon>
        <taxon>Parameciidae</taxon>
        <taxon>Paramecium</taxon>
    </lineage>
</organism>
<keyword evidence="1" id="KW-0812">Transmembrane</keyword>
<reference evidence="2" key="1">
    <citation type="submission" date="2021-01" db="EMBL/GenBank/DDBJ databases">
        <authorList>
            <consortium name="Genoscope - CEA"/>
            <person name="William W."/>
        </authorList>
    </citation>
    <scope>NUCLEOTIDE SEQUENCE</scope>
</reference>
<keyword evidence="1" id="KW-1133">Transmembrane helix</keyword>
<protein>
    <submittedName>
        <fullName evidence="2">Uncharacterized protein</fullName>
    </submittedName>
</protein>
<evidence type="ECO:0000313" key="2">
    <source>
        <dbReference type="EMBL" id="CAD8171756.1"/>
    </source>
</evidence>
<evidence type="ECO:0000313" key="3">
    <source>
        <dbReference type="Proteomes" id="UP000683925"/>
    </source>
</evidence>